<gene>
    <name evidence="1" type="ORF">METZ01_LOCUS248181</name>
</gene>
<protein>
    <submittedName>
        <fullName evidence="1">Uncharacterized protein</fullName>
    </submittedName>
</protein>
<proteinExistence type="predicted"/>
<sequence length="160" mass="17947">MYSVNLNLRGQHMKRWKCPECDSGVLAPGKPRRNDVRRYCLDCSHAVGVLVERICPALEKDRVVARLKSAEKLKGKRSKAKADDAIRYHCEGHDLRKIYKVCQKLIDSNADHIKAPGLRSQRVSRVPLTLWRRGGYSSSGHCSGRAVHVTAGTNLPDAIF</sequence>
<accession>A0A382I7Y5</accession>
<organism evidence="1">
    <name type="scientific">marine metagenome</name>
    <dbReference type="NCBI Taxonomy" id="408172"/>
    <lineage>
        <taxon>unclassified sequences</taxon>
        <taxon>metagenomes</taxon>
        <taxon>ecological metagenomes</taxon>
    </lineage>
</organism>
<feature type="non-terminal residue" evidence="1">
    <location>
        <position position="160"/>
    </location>
</feature>
<name>A0A382I7Y5_9ZZZZ</name>
<evidence type="ECO:0000313" key="1">
    <source>
        <dbReference type="EMBL" id="SVB95327.1"/>
    </source>
</evidence>
<reference evidence="1" key="1">
    <citation type="submission" date="2018-05" db="EMBL/GenBank/DDBJ databases">
        <authorList>
            <person name="Lanie J.A."/>
            <person name="Ng W.-L."/>
            <person name="Kazmierczak K.M."/>
            <person name="Andrzejewski T.M."/>
            <person name="Davidsen T.M."/>
            <person name="Wayne K.J."/>
            <person name="Tettelin H."/>
            <person name="Glass J.I."/>
            <person name="Rusch D."/>
            <person name="Podicherti R."/>
            <person name="Tsui H.-C.T."/>
            <person name="Winkler M.E."/>
        </authorList>
    </citation>
    <scope>NUCLEOTIDE SEQUENCE</scope>
</reference>
<dbReference type="EMBL" id="UINC01065543">
    <property type="protein sequence ID" value="SVB95327.1"/>
    <property type="molecule type" value="Genomic_DNA"/>
</dbReference>
<dbReference type="AlphaFoldDB" id="A0A382I7Y5"/>